<reference evidence="1" key="2">
    <citation type="journal article" date="2015" name="Fish Shellfish Immunol.">
        <title>Early steps in the European eel (Anguilla anguilla)-Vibrio vulnificus interaction in the gills: Role of the RtxA13 toxin.</title>
        <authorList>
            <person name="Callol A."/>
            <person name="Pajuelo D."/>
            <person name="Ebbesson L."/>
            <person name="Teles M."/>
            <person name="MacKenzie S."/>
            <person name="Amaro C."/>
        </authorList>
    </citation>
    <scope>NUCLEOTIDE SEQUENCE</scope>
</reference>
<evidence type="ECO:0000313" key="1">
    <source>
        <dbReference type="EMBL" id="JAH75419.1"/>
    </source>
</evidence>
<protein>
    <submittedName>
        <fullName evidence="1">Uncharacterized protein</fullName>
    </submittedName>
</protein>
<proteinExistence type="predicted"/>
<sequence length="52" mass="5494">MSLSQAAEAVEGLAALAGSLYAFAQLEFGLRQALVSQRRSGDNEHGDQSSVR</sequence>
<accession>A0A0E9VBD6</accession>
<organism evidence="1">
    <name type="scientific">Anguilla anguilla</name>
    <name type="common">European freshwater eel</name>
    <name type="synonym">Muraena anguilla</name>
    <dbReference type="NCBI Taxonomy" id="7936"/>
    <lineage>
        <taxon>Eukaryota</taxon>
        <taxon>Metazoa</taxon>
        <taxon>Chordata</taxon>
        <taxon>Craniata</taxon>
        <taxon>Vertebrata</taxon>
        <taxon>Euteleostomi</taxon>
        <taxon>Actinopterygii</taxon>
        <taxon>Neopterygii</taxon>
        <taxon>Teleostei</taxon>
        <taxon>Anguilliformes</taxon>
        <taxon>Anguillidae</taxon>
        <taxon>Anguilla</taxon>
    </lineage>
</organism>
<dbReference type="EMBL" id="GBXM01033158">
    <property type="protein sequence ID" value="JAH75419.1"/>
    <property type="molecule type" value="Transcribed_RNA"/>
</dbReference>
<dbReference type="AlphaFoldDB" id="A0A0E9VBD6"/>
<reference evidence="1" key="1">
    <citation type="submission" date="2014-11" db="EMBL/GenBank/DDBJ databases">
        <authorList>
            <person name="Amaro Gonzalez C."/>
        </authorList>
    </citation>
    <scope>NUCLEOTIDE SEQUENCE</scope>
</reference>
<name>A0A0E9VBD6_ANGAN</name>